<evidence type="ECO:0000313" key="2">
    <source>
        <dbReference type="EMBL" id="RDL42890.1"/>
    </source>
</evidence>
<feature type="domain" description="AB hydrolase-1" evidence="1">
    <location>
        <begin position="34"/>
        <end position="286"/>
    </location>
</feature>
<dbReference type="GO" id="GO:0016787">
    <property type="term" value="F:hydrolase activity"/>
    <property type="evidence" value="ECO:0007669"/>
    <property type="project" value="UniProtKB-KW"/>
</dbReference>
<dbReference type="InterPro" id="IPR029058">
    <property type="entry name" value="AB_hydrolase_fold"/>
</dbReference>
<keyword evidence="3" id="KW-1185">Reference proteome</keyword>
<dbReference type="AlphaFoldDB" id="A0A370U535"/>
<protein>
    <submittedName>
        <fullName evidence="2">Alpha/beta hydrolase</fullName>
    </submittedName>
</protein>
<dbReference type="RefSeq" id="WP_115469343.1">
    <property type="nucleotide sequence ID" value="NZ_QKRA01000012.1"/>
</dbReference>
<keyword evidence="2" id="KW-0378">Hydrolase</keyword>
<evidence type="ECO:0000259" key="1">
    <source>
        <dbReference type="Pfam" id="PF12697"/>
    </source>
</evidence>
<dbReference type="Proteomes" id="UP000254326">
    <property type="component" value="Unassembled WGS sequence"/>
</dbReference>
<dbReference type="SUPFAM" id="SSF53474">
    <property type="entry name" value="alpha/beta-Hydrolases"/>
    <property type="match status" value="1"/>
</dbReference>
<dbReference type="InterPro" id="IPR000073">
    <property type="entry name" value="AB_hydrolase_1"/>
</dbReference>
<comment type="caution">
    <text evidence="2">The sequence shown here is derived from an EMBL/GenBank/DDBJ whole genome shotgun (WGS) entry which is preliminary data.</text>
</comment>
<dbReference type="EMBL" id="QKRA01000012">
    <property type="protein sequence ID" value="RDL42890.1"/>
    <property type="molecule type" value="Genomic_DNA"/>
</dbReference>
<dbReference type="OrthoDB" id="5729753at2"/>
<dbReference type="Gene3D" id="3.40.50.1820">
    <property type="entry name" value="alpha/beta hydrolase"/>
    <property type="match status" value="1"/>
</dbReference>
<dbReference type="GO" id="GO:0016020">
    <property type="term" value="C:membrane"/>
    <property type="evidence" value="ECO:0007669"/>
    <property type="project" value="TreeGrafter"/>
</dbReference>
<dbReference type="InterPro" id="IPR050266">
    <property type="entry name" value="AB_hydrolase_sf"/>
</dbReference>
<reference evidence="2 3" key="1">
    <citation type="submission" date="2018-06" db="EMBL/GenBank/DDBJ databases">
        <title>Marinomonas sp. YLB-05 draft genome sequence.</title>
        <authorList>
            <person name="Yu L."/>
            <person name="Tang X."/>
        </authorList>
    </citation>
    <scope>NUCLEOTIDE SEQUENCE [LARGE SCALE GENOMIC DNA]</scope>
    <source>
        <strain evidence="2 3">YLB-05</strain>
    </source>
</reference>
<proteinExistence type="predicted"/>
<name>A0A370U535_9GAMM</name>
<gene>
    <name evidence="2" type="ORF">DN730_16985</name>
</gene>
<dbReference type="Pfam" id="PF12697">
    <property type="entry name" value="Abhydrolase_6"/>
    <property type="match status" value="1"/>
</dbReference>
<dbReference type="PANTHER" id="PTHR43798">
    <property type="entry name" value="MONOACYLGLYCEROL LIPASE"/>
    <property type="match status" value="1"/>
</dbReference>
<dbReference type="PANTHER" id="PTHR43798:SF33">
    <property type="entry name" value="HYDROLASE, PUTATIVE (AFU_ORTHOLOGUE AFUA_2G14860)-RELATED"/>
    <property type="match status" value="1"/>
</dbReference>
<evidence type="ECO:0000313" key="3">
    <source>
        <dbReference type="Proteomes" id="UP000254326"/>
    </source>
</evidence>
<accession>A0A370U535</accession>
<organism evidence="2 3">
    <name type="scientific">Marinomonas piezotolerans</name>
    <dbReference type="NCBI Taxonomy" id="2213058"/>
    <lineage>
        <taxon>Bacteria</taxon>
        <taxon>Pseudomonadati</taxon>
        <taxon>Pseudomonadota</taxon>
        <taxon>Gammaproteobacteria</taxon>
        <taxon>Oceanospirillales</taxon>
        <taxon>Oceanospirillaceae</taxon>
        <taxon>Marinomonas</taxon>
    </lineage>
</organism>
<sequence>MSVFSFHQSLVDTPDSQVSCHLHISPHADKALHFLHGNGFAVRTYEPFLENVVRDESLMLQDAAGHGMSPAGDKFIGWNASADRFLASLTTQRTAYGLSPMIGVGHSFGGCMTMLMSEKDPELFEYNILLDPALYPPRMIWLLKGMAVSKVGRHLPMVRQTLRRRTSWTSVEEAFDALKGRGTFTGWEDDGLWKYVQHSTRETESGERELCCPPWLEAAVFGSAPKKLWRTIRRLKTPTYILWGTDTYDTFRESYLLAQKLNPNIHLVEVKGGHCFMQQYPEQAARLVRSIIDHGKVGITDSSNAEFIVNYDG</sequence>